<feature type="region of interest" description="Disordered" evidence="3">
    <location>
        <begin position="242"/>
        <end position="261"/>
    </location>
</feature>
<feature type="region of interest" description="Disordered" evidence="3">
    <location>
        <begin position="1"/>
        <end position="228"/>
    </location>
</feature>
<dbReference type="SMART" id="SM00360">
    <property type="entry name" value="RRM"/>
    <property type="match status" value="3"/>
</dbReference>
<proteinExistence type="predicted"/>
<feature type="compositionally biased region" description="Polar residues" evidence="3">
    <location>
        <begin position="129"/>
        <end position="149"/>
    </location>
</feature>
<evidence type="ECO:0000313" key="5">
    <source>
        <dbReference type="EMBL" id="JAG94914.1"/>
    </source>
</evidence>
<dbReference type="InterPro" id="IPR000504">
    <property type="entry name" value="RRM_dom"/>
</dbReference>
<dbReference type="Gene3D" id="3.30.70.330">
    <property type="match status" value="3"/>
</dbReference>
<dbReference type="PROSITE" id="PS50102">
    <property type="entry name" value="RRM"/>
    <property type="match status" value="3"/>
</dbReference>
<evidence type="ECO:0000256" key="2">
    <source>
        <dbReference type="PROSITE-ProRule" id="PRU00176"/>
    </source>
</evidence>
<feature type="compositionally biased region" description="Acidic residues" evidence="3">
    <location>
        <begin position="197"/>
        <end position="228"/>
    </location>
</feature>
<dbReference type="InterPro" id="IPR012677">
    <property type="entry name" value="Nucleotide-bd_a/b_plait_sf"/>
</dbReference>
<feature type="region of interest" description="Disordered" evidence="3">
    <location>
        <begin position="687"/>
        <end position="744"/>
    </location>
</feature>
<dbReference type="CDD" id="cd00590">
    <property type="entry name" value="RRM_SF"/>
    <property type="match status" value="3"/>
</dbReference>
<dbReference type="AlphaFoldDB" id="A0A0D6QWI2"/>
<dbReference type="FunFam" id="3.30.70.330:FF:000187">
    <property type="entry name" value="Heterogeneous nuclear ribonucleoprotein Q"/>
    <property type="match status" value="1"/>
</dbReference>
<evidence type="ECO:0000259" key="4">
    <source>
        <dbReference type="PROSITE" id="PS50102"/>
    </source>
</evidence>
<organism evidence="5">
    <name type="scientific">Araucaria cunninghamii</name>
    <name type="common">Hoop pine</name>
    <name type="synonym">Moreton Bay pine</name>
    <dbReference type="NCBI Taxonomy" id="56994"/>
    <lineage>
        <taxon>Eukaryota</taxon>
        <taxon>Viridiplantae</taxon>
        <taxon>Streptophyta</taxon>
        <taxon>Embryophyta</taxon>
        <taxon>Tracheophyta</taxon>
        <taxon>Spermatophyta</taxon>
        <taxon>Pinopsida</taxon>
        <taxon>Pinidae</taxon>
        <taxon>Conifers II</taxon>
        <taxon>Araucariales</taxon>
        <taxon>Araucariaceae</taxon>
        <taxon>Araucaria</taxon>
    </lineage>
</organism>
<feature type="region of interest" description="Disordered" evidence="3">
    <location>
        <begin position="582"/>
        <end position="602"/>
    </location>
</feature>
<feature type="domain" description="RRM" evidence="4">
    <location>
        <begin position="455"/>
        <end position="537"/>
    </location>
</feature>
<evidence type="ECO:0000256" key="1">
    <source>
        <dbReference type="ARBA" id="ARBA00022884"/>
    </source>
</evidence>
<dbReference type="EMBL" id="GCKF01042069">
    <property type="protein sequence ID" value="JAG94914.1"/>
    <property type="molecule type" value="Transcribed_RNA"/>
</dbReference>
<dbReference type="InterPro" id="IPR035979">
    <property type="entry name" value="RBD_domain_sf"/>
</dbReference>
<protein>
    <recommendedName>
        <fullName evidence="4">RRM domain-containing protein</fullName>
    </recommendedName>
</protein>
<feature type="compositionally biased region" description="Basic and acidic residues" evidence="3">
    <location>
        <begin position="181"/>
        <end position="195"/>
    </location>
</feature>
<keyword evidence="1 2" id="KW-0694">RNA-binding</keyword>
<feature type="compositionally biased region" description="Acidic residues" evidence="3">
    <location>
        <begin position="242"/>
        <end position="257"/>
    </location>
</feature>
<dbReference type="GO" id="GO:0003723">
    <property type="term" value="F:RNA binding"/>
    <property type="evidence" value="ECO:0007669"/>
    <property type="project" value="UniProtKB-UniRule"/>
</dbReference>
<name>A0A0D6QWI2_ARACU</name>
<feature type="domain" description="RRM" evidence="4">
    <location>
        <begin position="358"/>
        <end position="442"/>
    </location>
</feature>
<feature type="compositionally biased region" description="Basic and acidic residues" evidence="3">
    <location>
        <begin position="715"/>
        <end position="744"/>
    </location>
</feature>
<dbReference type="SUPFAM" id="SSF54928">
    <property type="entry name" value="RNA-binding domain, RBD"/>
    <property type="match status" value="2"/>
</dbReference>
<evidence type="ECO:0000256" key="3">
    <source>
        <dbReference type="SAM" id="MobiDB-lite"/>
    </source>
</evidence>
<accession>A0A0D6QWI2</accession>
<dbReference type="Pfam" id="PF00076">
    <property type="entry name" value="RRM_1"/>
    <property type="match status" value="3"/>
</dbReference>
<dbReference type="PANTHER" id="PTHR21245">
    <property type="entry name" value="HETEROGENEOUS NUCLEAR RIBONUCLEOPROTEIN"/>
    <property type="match status" value="1"/>
</dbReference>
<reference evidence="5" key="1">
    <citation type="submission" date="2015-03" db="EMBL/GenBank/DDBJ databases">
        <title>A transcriptome of Araucaria cunninghamii, an australian fine timber species.</title>
        <authorList>
            <person name="Jing Yi C.J.Y."/>
            <person name="Yin San L.Y.S."/>
            <person name="Abdul Karim S.S."/>
            <person name="Wan Azmi N.N."/>
            <person name="Hercus R.R."/>
            <person name="Croft L.L."/>
        </authorList>
    </citation>
    <scope>NUCLEOTIDE SEQUENCE</scope>
    <source>
        <strain evidence="5">MI0301</strain>
        <tissue evidence="5">Leaf</tissue>
    </source>
</reference>
<feature type="compositionally biased region" description="Polar residues" evidence="3">
    <location>
        <begin position="64"/>
        <end position="75"/>
    </location>
</feature>
<feature type="domain" description="RRM" evidence="4">
    <location>
        <begin position="278"/>
        <end position="356"/>
    </location>
</feature>
<sequence>MRTRSANPEKSDSAKKVGPKKGVAKTPTKTDVADPVKETGATPTDKKVGATSGVKVSKTEEQQKQITPKTTTSKSGEAETQAEGAKEAKGNTATPKSVDKNSAMTGKVSTAAARSKNAVVSKAKGADASKSNTTESSVGISQAKTSGSSGKEESQNIEGAVSGKDKEEPSSSKSAAVGSEMKVENTVRTEEKSVEPIENEEESGGGEGVDEEVEPQEMDQEGGEMEEYDEGDFEVAEGEHGDYEEDVEAGEDAAGEDEEHHEMEMPAVVQERRKKKELEVFVGGLDKDAVEEDIRKVFLPIGEVLEVRLLRNPLTNKNKGFAFVRFATTEQAKRAVDEMKNPVIRGKRCGVAPSEDNDTLFLGNICKTWTKEAVKNKLKDYGVDGLEELTLVGDTQNEGLSRGFAFLEFSTHYDAMNAYKRLQKPDVIFGGERTAKVAFAEPLREPDAEVMAQVKSVFVDGLPPFWDEERVKEHLKGFGEIEKVVLARNMPTAKRRDFGFVNFISHEQAEACIEGLNNTMIIDGDAKLKVKVRLANPLPKSQAVKGGMRGGFPIGRSGIGIRTRPGWKLGVARAPFKKVGMSRGRGFMPRGRARGVPGRGGRISLRDDDDVNSLFRTFREQLIHDERQAPTGRGRRAVGALRRGSYRSYTRQNDAYHSRTAATTRVGEDIPTRTVAGVRPVAYKDSYGSRRGGLARPGARPIPPRRQSFPPSEDLYSRRLDRDVEHSRLRPDPYAYEDVHPGTKRSYSEVDEHLGYAEPGRAPARTRYDYSAPITSGTRYSGQQTLAGGYDGLVADSTGGGSGLYSSGYAGASDYYRTDLGDSSYSSLYGGSRTLGRGSYY</sequence>
<feature type="compositionally biased region" description="Polar residues" evidence="3">
    <location>
        <begin position="91"/>
        <end position="108"/>
    </location>
</feature>